<dbReference type="SUPFAM" id="SSF55781">
    <property type="entry name" value="GAF domain-like"/>
    <property type="match status" value="2"/>
</dbReference>
<dbReference type="InterPro" id="IPR052155">
    <property type="entry name" value="Biofilm_reg_signaling"/>
</dbReference>
<dbReference type="SMART" id="SM00065">
    <property type="entry name" value="GAF"/>
    <property type="match status" value="2"/>
</dbReference>
<organism evidence="3 4">
    <name type="scientific">Pseudomonas cichorii</name>
    <dbReference type="NCBI Taxonomy" id="36746"/>
    <lineage>
        <taxon>Bacteria</taxon>
        <taxon>Pseudomonadati</taxon>
        <taxon>Pseudomonadota</taxon>
        <taxon>Gammaproteobacteria</taxon>
        <taxon>Pseudomonadales</taxon>
        <taxon>Pseudomonadaceae</taxon>
        <taxon>Pseudomonas</taxon>
    </lineage>
</organism>
<dbReference type="PANTHER" id="PTHR44757">
    <property type="entry name" value="DIGUANYLATE CYCLASE DGCP"/>
    <property type="match status" value="1"/>
</dbReference>
<feature type="domain" description="EAL" evidence="1">
    <location>
        <begin position="736"/>
        <end position="989"/>
    </location>
</feature>
<name>A0A3M4LH33_PSECI</name>
<comment type="caution">
    <text evidence="3">The sequence shown here is derived from an EMBL/GenBank/DDBJ whole genome shotgun (WGS) entry which is preliminary data.</text>
</comment>
<dbReference type="InterPro" id="IPR035919">
    <property type="entry name" value="EAL_sf"/>
</dbReference>
<evidence type="ECO:0000313" key="3">
    <source>
        <dbReference type="EMBL" id="RMQ40808.1"/>
    </source>
</evidence>
<dbReference type="NCBIfam" id="TIGR00254">
    <property type="entry name" value="GGDEF"/>
    <property type="match status" value="1"/>
</dbReference>
<dbReference type="InterPro" id="IPR029016">
    <property type="entry name" value="GAF-like_dom_sf"/>
</dbReference>
<dbReference type="Gene3D" id="3.30.70.270">
    <property type="match status" value="1"/>
</dbReference>
<dbReference type="Pfam" id="PF00990">
    <property type="entry name" value="GGDEF"/>
    <property type="match status" value="1"/>
</dbReference>
<dbReference type="InterPro" id="IPR029787">
    <property type="entry name" value="Nucleotide_cyclase"/>
</dbReference>
<dbReference type="InterPro" id="IPR000160">
    <property type="entry name" value="GGDEF_dom"/>
</dbReference>
<dbReference type="InterPro" id="IPR003018">
    <property type="entry name" value="GAF"/>
</dbReference>
<dbReference type="InterPro" id="IPR043128">
    <property type="entry name" value="Rev_trsase/Diguanyl_cyclase"/>
</dbReference>
<feature type="domain" description="GGDEF" evidence="2">
    <location>
        <begin position="594"/>
        <end position="727"/>
    </location>
</feature>
<dbReference type="SMART" id="SM00052">
    <property type="entry name" value="EAL"/>
    <property type="match status" value="1"/>
</dbReference>
<evidence type="ECO:0000313" key="4">
    <source>
        <dbReference type="Proteomes" id="UP000277236"/>
    </source>
</evidence>
<evidence type="ECO:0000259" key="1">
    <source>
        <dbReference type="PROSITE" id="PS50883"/>
    </source>
</evidence>
<gene>
    <name evidence="3" type="ORF">ALQ04_04707</name>
</gene>
<dbReference type="Gene3D" id="3.20.20.450">
    <property type="entry name" value="EAL domain"/>
    <property type="match status" value="1"/>
</dbReference>
<dbReference type="SMART" id="SM00267">
    <property type="entry name" value="GGDEF"/>
    <property type="match status" value="1"/>
</dbReference>
<dbReference type="EMBL" id="RBRE01000091">
    <property type="protein sequence ID" value="RMQ40808.1"/>
    <property type="molecule type" value="Genomic_DNA"/>
</dbReference>
<dbReference type="PROSITE" id="PS50887">
    <property type="entry name" value="GGDEF"/>
    <property type="match status" value="1"/>
</dbReference>
<dbReference type="PROSITE" id="PS50883">
    <property type="entry name" value="EAL"/>
    <property type="match status" value="1"/>
</dbReference>
<dbReference type="Pfam" id="PF00563">
    <property type="entry name" value="EAL"/>
    <property type="match status" value="1"/>
</dbReference>
<dbReference type="Proteomes" id="UP000277236">
    <property type="component" value="Unassembled WGS sequence"/>
</dbReference>
<dbReference type="CDD" id="cd01949">
    <property type="entry name" value="GGDEF"/>
    <property type="match status" value="1"/>
</dbReference>
<dbReference type="SUPFAM" id="SSF55073">
    <property type="entry name" value="Nucleotide cyclase"/>
    <property type="match status" value="1"/>
</dbReference>
<dbReference type="Pfam" id="PF13185">
    <property type="entry name" value="GAF_2"/>
    <property type="match status" value="1"/>
</dbReference>
<accession>A0A3M4LH33</accession>
<dbReference type="AlphaFoldDB" id="A0A3M4LH33"/>
<dbReference type="InterPro" id="IPR001633">
    <property type="entry name" value="EAL_dom"/>
</dbReference>
<dbReference type="CDD" id="cd01948">
    <property type="entry name" value="EAL"/>
    <property type="match status" value="1"/>
</dbReference>
<dbReference type="Pfam" id="PF01590">
    <property type="entry name" value="GAF"/>
    <property type="match status" value="1"/>
</dbReference>
<protein>
    <submittedName>
        <fullName evidence="3">GAF domain/GGDEF domain/EAL domain protein</fullName>
    </submittedName>
</protein>
<dbReference type="PANTHER" id="PTHR44757:SF2">
    <property type="entry name" value="BIOFILM ARCHITECTURE MAINTENANCE PROTEIN MBAA"/>
    <property type="match status" value="1"/>
</dbReference>
<proteinExistence type="predicted"/>
<dbReference type="SUPFAM" id="SSF141868">
    <property type="entry name" value="EAL domain-like"/>
    <property type="match status" value="1"/>
</dbReference>
<reference evidence="3 4" key="1">
    <citation type="submission" date="2018-08" db="EMBL/GenBank/DDBJ databases">
        <title>Recombination of ecologically and evolutionarily significant loci maintains genetic cohesion in the Pseudomonas syringae species complex.</title>
        <authorList>
            <person name="Dillon M."/>
            <person name="Thakur S."/>
            <person name="Almeida R.N.D."/>
            <person name="Weir B.S."/>
            <person name="Guttman D.S."/>
        </authorList>
    </citation>
    <scope>NUCLEOTIDE SEQUENCE [LARGE SCALE GENOMIC DNA]</scope>
    <source>
        <strain evidence="3 4">ICMP 3353</strain>
    </source>
</reference>
<evidence type="ECO:0000259" key="2">
    <source>
        <dbReference type="PROSITE" id="PS50887"/>
    </source>
</evidence>
<dbReference type="Gene3D" id="3.30.450.40">
    <property type="match status" value="2"/>
</dbReference>
<sequence length="1001" mass="111868">MCKAGFLGFNHISCLPALGAAAEDSHSQLQDLVFFMQVPPLSPDLYQSTDDFCAAEPALTNEESIQSLLDEARKRMPSVVWAAYGAGTQKRLLGNGCAQADWPAQIPSDGFDDFCRKRQLQRWVMGMGEAALGWLLAPMAEEANPELADLAMRLGYLLQSAALVRAQNTQRVLYEISYLASSTRDRSTFLKGIHKQLATLIDTENFYLALFDGQRDKITYPYYIDVADHEAREPESFEYLDRSRLSMTGYVLTTGQPMFVDAFDIRQAQAQGRFYCVGRLPEFWMGAPLKKASDEVFGMLAMQVYDVSRIYSVEDRALFLVVARHVAMALDRILHRADLEHTVLLRTQQLSAANDALRQEVADRERAEHLQSALFQITELSSQPGDMAELFHSLHMIVGELLVAYNFYIALYDSATGEVTFPYYSDERLATTPRARRGQRGFTEYVIRQRRPCLIDQEDAGKLERSGEIETQNDANRSSSWLGIPLFEGDDVRGVLAVQSYSQSVSYTLRDQELLTFVSRHIDTALSRRSAAEAIHTVNLRLEARVQDRTRELDLANARLQHENSHDSLTSLPNRSHLQQRLKDAWQDFCAHDQQLVVMFIDLDRFKVVNDSLGHHFGDILLVQAAARLRSCIRDCDLLARLGGDEFAVLGIGAPLAVGVGIAERILEAFDLPFFIGGHAVFSSCSIGVVGADRQFHQEPAELLRDADTAMYRAKNGGRDSFVVFNQELRREVSDQVEREGALRKALKRTNELVPYFQPIVCVSTGRLFALEALIRWRQPDGSVIAPGSFLPALEGLRLIGRLDLYMLQRVVAILADPANAHWPPVHVNCSSYSITRPEFAAEVLALLNEHDVAPSRLCLELTEGALVADPEQARQSMKQLADKGMSVVLDDFGAGFSSLSYVHQYHFSGLKIDKSFVLELTTSSRSRAIVRAIVRMAESLDLTVVAEGVEDHATLELLRGMGAGQAQGYHFAKPLPLEQLDLSKDIELGQHWTQTGNDLP</sequence>